<evidence type="ECO:0000313" key="1">
    <source>
        <dbReference type="EMBL" id="CAB5226095.1"/>
    </source>
</evidence>
<dbReference type="EMBL" id="LR798356">
    <property type="protein sequence ID" value="CAB5226095.1"/>
    <property type="molecule type" value="Genomic_DNA"/>
</dbReference>
<organism evidence="1">
    <name type="scientific">uncultured Caudovirales phage</name>
    <dbReference type="NCBI Taxonomy" id="2100421"/>
    <lineage>
        <taxon>Viruses</taxon>
        <taxon>Duplodnaviria</taxon>
        <taxon>Heunggongvirae</taxon>
        <taxon>Uroviricota</taxon>
        <taxon>Caudoviricetes</taxon>
        <taxon>Peduoviridae</taxon>
        <taxon>Maltschvirus</taxon>
        <taxon>Maltschvirus maltsch</taxon>
    </lineage>
</organism>
<reference evidence="1" key="1">
    <citation type="submission" date="2020-05" db="EMBL/GenBank/DDBJ databases">
        <authorList>
            <person name="Chiriac C."/>
            <person name="Salcher M."/>
            <person name="Ghai R."/>
            <person name="Kavagutti S V."/>
        </authorList>
    </citation>
    <scope>NUCLEOTIDE SEQUENCE</scope>
</reference>
<name>A0A6J7X639_9CAUD</name>
<sequence>MLNYFDLDAGDHKNVSYGQQFYSHLQQNAHIFTYRIDKLTKTNSAEWEQERSQWKLEADLICTAVRDVKADISDFTPQYVNGIKLIDHALVMFTDKHNDHATFYTVSRHGAPNGQHIVVQSHLFDSYYKTLRYWSQQNVIRQPDQALHVLSILDYFYRKSDGEFYYGDWYTYDTLGYHYDFDTVNVPSTRELVQQLGKGVPLATSLELDKKELTPTRPLYDKSNPNTLIENYKERQRYFEMIKDLQLIHDDSDMEEFDFNARDFFDDDDSF</sequence>
<protein>
    <submittedName>
        <fullName evidence="1">Uncharacterized protein</fullName>
    </submittedName>
</protein>
<gene>
    <name evidence="1" type="ORF">UFOVP755_44</name>
</gene>
<accession>A0A6J7X639</accession>
<proteinExistence type="predicted"/>